<feature type="domain" description="EamA" evidence="7">
    <location>
        <begin position="5"/>
        <end position="118"/>
    </location>
</feature>
<evidence type="ECO:0000313" key="8">
    <source>
        <dbReference type="EMBL" id="PZO91937.1"/>
    </source>
</evidence>
<feature type="transmembrane region" description="Helical" evidence="6">
    <location>
        <begin position="52"/>
        <end position="72"/>
    </location>
</feature>
<dbReference type="EMBL" id="QFNN01000003">
    <property type="protein sequence ID" value="PZO91937.1"/>
    <property type="molecule type" value="Genomic_DNA"/>
</dbReference>
<evidence type="ECO:0000256" key="5">
    <source>
        <dbReference type="ARBA" id="ARBA00023136"/>
    </source>
</evidence>
<feature type="transmembrane region" description="Helical" evidence="6">
    <location>
        <begin position="186"/>
        <end position="209"/>
    </location>
</feature>
<proteinExistence type="inferred from homology"/>
<feature type="domain" description="EamA" evidence="7">
    <location>
        <begin position="129"/>
        <end position="258"/>
    </location>
</feature>
<dbReference type="SUPFAM" id="SSF103481">
    <property type="entry name" value="Multidrug resistance efflux transporter EmrE"/>
    <property type="match status" value="2"/>
</dbReference>
<keyword evidence="4 6" id="KW-1133">Transmembrane helix</keyword>
<comment type="similarity">
    <text evidence="2">Belongs to the drug/metabolite transporter (DMT) superfamily. 10 TMS drug/metabolite exporter (DME) (TC 2.A.7.3) family.</text>
</comment>
<comment type="subcellular location">
    <subcellularLocation>
        <location evidence="1">Membrane</location>
        <topology evidence="1">Multi-pass membrane protein</topology>
    </subcellularLocation>
</comment>
<feature type="transmembrane region" description="Helical" evidence="6">
    <location>
        <begin position="216"/>
        <end position="236"/>
    </location>
</feature>
<evidence type="ECO:0000256" key="4">
    <source>
        <dbReference type="ARBA" id="ARBA00022989"/>
    </source>
</evidence>
<accession>A0A2W5AFR0</accession>
<feature type="transmembrane region" description="Helical" evidence="6">
    <location>
        <begin position="242"/>
        <end position="260"/>
    </location>
</feature>
<reference evidence="8 9" key="1">
    <citation type="submission" date="2017-08" db="EMBL/GenBank/DDBJ databases">
        <title>Infants hospitalized years apart are colonized by the same room-sourced microbial strains.</title>
        <authorList>
            <person name="Brooks B."/>
            <person name="Olm M.R."/>
            <person name="Firek B.A."/>
            <person name="Baker R."/>
            <person name="Thomas B.C."/>
            <person name="Morowitz M.J."/>
            <person name="Banfield J.F."/>
        </authorList>
    </citation>
    <scope>NUCLEOTIDE SEQUENCE [LARGE SCALE GENOMIC DNA]</scope>
    <source>
        <strain evidence="8">S2_018_000_R2_101</strain>
    </source>
</reference>
<dbReference type="Pfam" id="PF00892">
    <property type="entry name" value="EamA"/>
    <property type="match status" value="2"/>
</dbReference>
<organism evidence="8 9">
    <name type="scientific">Sphingomonas sanxanigenens</name>
    <dbReference type="NCBI Taxonomy" id="397260"/>
    <lineage>
        <taxon>Bacteria</taxon>
        <taxon>Pseudomonadati</taxon>
        <taxon>Pseudomonadota</taxon>
        <taxon>Alphaproteobacteria</taxon>
        <taxon>Sphingomonadales</taxon>
        <taxon>Sphingomonadaceae</taxon>
        <taxon>Sphingomonas</taxon>
    </lineage>
</organism>
<feature type="transmembrane region" description="Helical" evidence="6">
    <location>
        <begin position="78"/>
        <end position="96"/>
    </location>
</feature>
<evidence type="ECO:0000259" key="7">
    <source>
        <dbReference type="Pfam" id="PF00892"/>
    </source>
</evidence>
<evidence type="ECO:0000256" key="3">
    <source>
        <dbReference type="ARBA" id="ARBA00022692"/>
    </source>
</evidence>
<evidence type="ECO:0000256" key="6">
    <source>
        <dbReference type="SAM" id="Phobius"/>
    </source>
</evidence>
<dbReference type="Proteomes" id="UP000249066">
    <property type="component" value="Unassembled WGS sequence"/>
</dbReference>
<comment type="caution">
    <text evidence="8">The sequence shown here is derived from an EMBL/GenBank/DDBJ whole genome shotgun (WGS) entry which is preliminary data.</text>
</comment>
<keyword evidence="3 6" id="KW-0812">Transmembrane</keyword>
<protein>
    <submittedName>
        <fullName evidence="8">EamA family transporter</fullName>
    </submittedName>
</protein>
<feature type="transmembrane region" description="Helical" evidence="6">
    <location>
        <begin position="105"/>
        <end position="123"/>
    </location>
</feature>
<keyword evidence="5 6" id="KW-0472">Membrane</keyword>
<feature type="transmembrane region" description="Helical" evidence="6">
    <location>
        <begin position="129"/>
        <end position="148"/>
    </location>
</feature>
<evidence type="ECO:0000313" key="9">
    <source>
        <dbReference type="Proteomes" id="UP000249066"/>
    </source>
</evidence>
<dbReference type="PANTHER" id="PTHR22911">
    <property type="entry name" value="ACYL-MALONYL CONDENSING ENZYME-RELATED"/>
    <property type="match status" value="1"/>
</dbReference>
<dbReference type="GO" id="GO:0016020">
    <property type="term" value="C:membrane"/>
    <property type="evidence" value="ECO:0007669"/>
    <property type="project" value="UniProtKB-SubCell"/>
</dbReference>
<name>A0A2W5AFR0_9SPHN</name>
<sequence>MFALVKLVGARGVNLVESLFYRQALAIPLVLGWIAAGPGFGSLGTKRFGAHVWRSAVGMTGMALNFTTYLLLPLAEATTILFSVPIFATILSALVLHEPTGRHRWAAVIVGFAGVVIVAQPGGHHAAPLGVLVGVTASVVVAAVSITLRQIGKTESATTTVFWFTILSSAPLAVAMIHFGRWHDPATMAMLVALGLLGGVAQLMLTVSLRLAPVSVVLPMDYSNLLWATLLGHALFGTFPTAATWIGAPIIVASGLYIVYREHRLHRERTAVASAGD</sequence>
<evidence type="ECO:0000256" key="2">
    <source>
        <dbReference type="ARBA" id="ARBA00009853"/>
    </source>
</evidence>
<dbReference type="InterPro" id="IPR037185">
    <property type="entry name" value="EmrE-like"/>
</dbReference>
<feature type="transmembrane region" description="Helical" evidence="6">
    <location>
        <begin position="20"/>
        <end position="40"/>
    </location>
</feature>
<feature type="transmembrane region" description="Helical" evidence="6">
    <location>
        <begin position="160"/>
        <end position="180"/>
    </location>
</feature>
<dbReference type="InterPro" id="IPR000620">
    <property type="entry name" value="EamA_dom"/>
</dbReference>
<evidence type="ECO:0000256" key="1">
    <source>
        <dbReference type="ARBA" id="ARBA00004141"/>
    </source>
</evidence>
<dbReference type="AlphaFoldDB" id="A0A2W5AFR0"/>
<dbReference type="PANTHER" id="PTHR22911:SF6">
    <property type="entry name" value="SOLUTE CARRIER FAMILY 35 MEMBER G1"/>
    <property type="match status" value="1"/>
</dbReference>
<gene>
    <name evidence="8" type="ORF">DI623_01485</name>
</gene>